<dbReference type="Gene3D" id="3.30.420.40">
    <property type="match status" value="2"/>
</dbReference>
<evidence type="ECO:0000313" key="2">
    <source>
        <dbReference type="EMBL" id="GAA2240965.1"/>
    </source>
</evidence>
<reference evidence="2 3" key="1">
    <citation type="journal article" date="2019" name="Int. J. Syst. Evol. Microbiol.">
        <title>The Global Catalogue of Microorganisms (GCM) 10K type strain sequencing project: providing services to taxonomists for standard genome sequencing and annotation.</title>
        <authorList>
            <consortium name="The Broad Institute Genomics Platform"/>
            <consortium name="The Broad Institute Genome Sequencing Center for Infectious Disease"/>
            <person name="Wu L."/>
            <person name="Ma J."/>
        </authorList>
    </citation>
    <scope>NUCLEOTIDE SEQUENCE [LARGE SCALE GENOMIC DNA]</scope>
    <source>
        <strain evidence="2 3">JCM 16117</strain>
    </source>
</reference>
<evidence type="ECO:0000259" key="1">
    <source>
        <dbReference type="Pfam" id="PF00814"/>
    </source>
</evidence>
<keyword evidence="3" id="KW-1185">Reference proteome</keyword>
<protein>
    <submittedName>
        <fullName evidence="2">tRNA (Adenosine(37)-N6)-threonylcarbamoyltransferase complex dimerization subunit type 1 TsaB</fullName>
    </submittedName>
</protein>
<dbReference type="InterPro" id="IPR043129">
    <property type="entry name" value="ATPase_NBD"/>
</dbReference>
<dbReference type="InterPro" id="IPR000905">
    <property type="entry name" value="Gcp-like_dom"/>
</dbReference>
<comment type="caution">
    <text evidence="2">The sequence shown here is derived from an EMBL/GenBank/DDBJ whole genome shotgun (WGS) entry which is preliminary data.</text>
</comment>
<proteinExistence type="predicted"/>
<dbReference type="InterPro" id="IPR022496">
    <property type="entry name" value="T6A_TsaB"/>
</dbReference>
<dbReference type="SUPFAM" id="SSF53067">
    <property type="entry name" value="Actin-like ATPase domain"/>
    <property type="match status" value="2"/>
</dbReference>
<dbReference type="RefSeq" id="WP_259480017.1">
    <property type="nucleotide sequence ID" value="NZ_BAAAQY010000008.1"/>
</dbReference>
<feature type="domain" description="Gcp-like" evidence="1">
    <location>
        <begin position="32"/>
        <end position="149"/>
    </location>
</feature>
<dbReference type="EMBL" id="BAAAQY010000008">
    <property type="protein sequence ID" value="GAA2240965.1"/>
    <property type="molecule type" value="Genomic_DNA"/>
</dbReference>
<organism evidence="2 3">
    <name type="scientific">Herbiconiux moechotypicola</name>
    <dbReference type="NCBI Taxonomy" id="637393"/>
    <lineage>
        <taxon>Bacteria</taxon>
        <taxon>Bacillati</taxon>
        <taxon>Actinomycetota</taxon>
        <taxon>Actinomycetes</taxon>
        <taxon>Micrococcales</taxon>
        <taxon>Microbacteriaceae</taxon>
        <taxon>Herbiconiux</taxon>
    </lineage>
</organism>
<accession>A0ABN3DSX4</accession>
<dbReference type="Pfam" id="PF00814">
    <property type="entry name" value="TsaD"/>
    <property type="match status" value="1"/>
</dbReference>
<sequence>MLLALDTSAGSSVAVIDGDLVLSELSTEDTMRHAEVIGELIAGALGEAGVDGSRIRTVVSGMGPGPFTGLRVGIAAARAFAWGVGAELLPATSHDAVAFGEWEAGFHGPLLVVTDARRRELYWSSYDVAESGIARTDGPALCKPDEVPYPDFERVDATQVSAGALGRHAWAERQRGVVEEFGEPLYLRAPDVTVPGARKRVS</sequence>
<dbReference type="Proteomes" id="UP001500929">
    <property type="component" value="Unassembled WGS sequence"/>
</dbReference>
<evidence type="ECO:0000313" key="3">
    <source>
        <dbReference type="Proteomes" id="UP001500929"/>
    </source>
</evidence>
<name>A0ABN3DSX4_9MICO</name>
<dbReference type="NCBIfam" id="TIGR03725">
    <property type="entry name" value="T6A_YeaZ"/>
    <property type="match status" value="1"/>
</dbReference>
<gene>
    <name evidence="2" type="primary">tsaB</name>
    <name evidence="2" type="ORF">GCM10009851_27950</name>
</gene>